<evidence type="ECO:0000259" key="1">
    <source>
        <dbReference type="Pfam" id="PF00535"/>
    </source>
</evidence>
<dbReference type="PANTHER" id="PTHR22916">
    <property type="entry name" value="GLYCOSYLTRANSFERASE"/>
    <property type="match status" value="1"/>
</dbReference>
<dbReference type="Pfam" id="PF00535">
    <property type="entry name" value="Glycos_transf_2"/>
    <property type="match status" value="1"/>
</dbReference>
<dbReference type="InterPro" id="IPR001173">
    <property type="entry name" value="Glyco_trans_2-like"/>
</dbReference>
<dbReference type="SUPFAM" id="SSF53448">
    <property type="entry name" value="Nucleotide-diphospho-sugar transferases"/>
    <property type="match status" value="1"/>
</dbReference>
<evidence type="ECO:0000313" key="2">
    <source>
        <dbReference type="EMBL" id="TDL44254.1"/>
    </source>
</evidence>
<reference evidence="2 3" key="1">
    <citation type="submission" date="2019-03" db="EMBL/GenBank/DDBJ databases">
        <title>Genome Sequencing and Assembly of Various Microbes Isolated from Partially Reclaimed Soil and Acid Mine Drainage (AMD) Site.</title>
        <authorList>
            <person name="Steinbock B."/>
            <person name="Bechtold R."/>
            <person name="Sevigny J.L."/>
            <person name="Thomas D."/>
            <person name="Cuthill L.R."/>
            <person name="Aveiro Johannsen E.J."/>
            <person name="Thomas K."/>
            <person name="Ghosh A."/>
        </authorList>
    </citation>
    <scope>NUCLEOTIDE SEQUENCE [LARGE SCALE GENOMIC DNA]</scope>
    <source>
        <strain evidence="2 3">F-B2</strain>
    </source>
</reference>
<dbReference type="CDD" id="cd00761">
    <property type="entry name" value="Glyco_tranf_GTA_type"/>
    <property type="match status" value="1"/>
</dbReference>
<accession>A0A4R5YLX4</accession>
<protein>
    <submittedName>
        <fullName evidence="2">Glycosyltransferase</fullName>
    </submittedName>
</protein>
<name>A0A4R5YLX4_9MICO</name>
<dbReference type="EMBL" id="SMZX01000002">
    <property type="protein sequence ID" value="TDL44254.1"/>
    <property type="molecule type" value="Genomic_DNA"/>
</dbReference>
<gene>
    <name evidence="2" type="ORF">E2R54_13980</name>
</gene>
<dbReference type="GO" id="GO:0016758">
    <property type="term" value="F:hexosyltransferase activity"/>
    <property type="evidence" value="ECO:0007669"/>
    <property type="project" value="UniProtKB-ARBA"/>
</dbReference>
<sequence length="312" mass="35177">MTDARVDDPDVSIIVRTKDRPDYLRRALADIAAQTLASWECIIVNDGGDPETVAGLVAARDDAFRARTTVIDSPESRGRWRSANAGVLAARAALLVLHDDDDTWDADFLERATDYLDAHPTRAGVVSRIEIVWETRDGDRFSEERREVFQEHLTAPSLSDTLLFNRFVPIGFVYRRRLHEEHGLYDDSLPVVGDWAFNLKVLTHEELEYLPGAPAVQWRQRTGSSGADGNSVIDSGDLHRTVDARIRDAALREYVQANGTGLVLYLTKFIDQRFVDVENGVRGHLSDVEARLRHDLGPRGLLRSVARRIRRR</sequence>
<dbReference type="RefSeq" id="WP_133400166.1">
    <property type="nucleotide sequence ID" value="NZ_SMZX01000002.1"/>
</dbReference>
<dbReference type="Proteomes" id="UP000295633">
    <property type="component" value="Unassembled WGS sequence"/>
</dbReference>
<proteinExistence type="predicted"/>
<organism evidence="2 3">
    <name type="scientific">Microbacterium oleivorans</name>
    <dbReference type="NCBI Taxonomy" id="273677"/>
    <lineage>
        <taxon>Bacteria</taxon>
        <taxon>Bacillati</taxon>
        <taxon>Actinomycetota</taxon>
        <taxon>Actinomycetes</taxon>
        <taxon>Micrococcales</taxon>
        <taxon>Microbacteriaceae</taxon>
        <taxon>Microbacterium</taxon>
    </lineage>
</organism>
<keyword evidence="2" id="KW-0808">Transferase</keyword>
<feature type="domain" description="Glycosyltransferase 2-like" evidence="1">
    <location>
        <begin position="12"/>
        <end position="181"/>
    </location>
</feature>
<evidence type="ECO:0000313" key="3">
    <source>
        <dbReference type="Proteomes" id="UP000295633"/>
    </source>
</evidence>
<dbReference type="InterPro" id="IPR029044">
    <property type="entry name" value="Nucleotide-diphossugar_trans"/>
</dbReference>
<dbReference type="PANTHER" id="PTHR22916:SF3">
    <property type="entry name" value="UDP-GLCNAC:BETAGAL BETA-1,3-N-ACETYLGLUCOSAMINYLTRANSFERASE-LIKE PROTEIN 1"/>
    <property type="match status" value="1"/>
</dbReference>
<dbReference type="Gene3D" id="3.90.550.10">
    <property type="entry name" value="Spore Coat Polysaccharide Biosynthesis Protein SpsA, Chain A"/>
    <property type="match status" value="1"/>
</dbReference>
<dbReference type="AlphaFoldDB" id="A0A4R5YLX4"/>
<comment type="caution">
    <text evidence="2">The sequence shown here is derived from an EMBL/GenBank/DDBJ whole genome shotgun (WGS) entry which is preliminary data.</text>
</comment>